<accession>K5WMU4</accession>
<dbReference type="Proteomes" id="UP000008370">
    <property type="component" value="Unassembled WGS sequence"/>
</dbReference>
<dbReference type="HOGENOM" id="CLU_083223_0_0_1"/>
<organism evidence="1 2">
    <name type="scientific">Phanerochaete carnosa (strain HHB-10118-sp)</name>
    <name type="common">White-rot fungus</name>
    <name type="synonym">Peniophora carnosa</name>
    <dbReference type="NCBI Taxonomy" id="650164"/>
    <lineage>
        <taxon>Eukaryota</taxon>
        <taxon>Fungi</taxon>
        <taxon>Dikarya</taxon>
        <taxon>Basidiomycota</taxon>
        <taxon>Agaricomycotina</taxon>
        <taxon>Agaricomycetes</taxon>
        <taxon>Polyporales</taxon>
        <taxon>Phanerochaetaceae</taxon>
        <taxon>Phanerochaete</taxon>
    </lineage>
</organism>
<gene>
    <name evidence="1" type="ORF">PHACADRAFT_82064</name>
</gene>
<evidence type="ECO:0000313" key="2">
    <source>
        <dbReference type="Proteomes" id="UP000008370"/>
    </source>
</evidence>
<evidence type="ECO:0000313" key="1">
    <source>
        <dbReference type="EMBL" id="EKM60529.1"/>
    </source>
</evidence>
<dbReference type="InParanoid" id="K5WMU4"/>
<sequence>MHSFPIDLFVDMLSFYTIHMCYHIWPFSVDSYLSGICNQLEPLYSDVCMLCRHPLITRTLARRNRMMNMLPSRKAALKLHHLFTPLRHFPPHSHDNHLFCALLLSGFFTLHHLSELVWPDDTDLQSWWKVIPRASVTVTASSYGYMLPEHKADRLFAGSNILISNTFAPAGIVPSAIFNKYLSSHNSLFSMQPMLWLTECGQVPTCRWLLSCLHDVIPDSDIMGHSLCAGGVTFFASIGWPDDCIQALGCWSSQAFWIYIPTHPIVMQALPHCCNPVYGISSHHYPSSS</sequence>
<reference evidence="1 2" key="1">
    <citation type="journal article" date="2012" name="BMC Genomics">
        <title>Comparative genomics of the white-rot fungi, Phanerochaete carnosa and P. chrysosporium, to elucidate the genetic basis of the distinct wood types they colonize.</title>
        <authorList>
            <person name="Suzuki H."/>
            <person name="MacDonald J."/>
            <person name="Syed K."/>
            <person name="Salamov A."/>
            <person name="Hori C."/>
            <person name="Aerts A."/>
            <person name="Henrissat B."/>
            <person name="Wiebenga A."/>
            <person name="vanKuyk P.A."/>
            <person name="Barry K."/>
            <person name="Lindquist E."/>
            <person name="LaButti K."/>
            <person name="Lapidus A."/>
            <person name="Lucas S."/>
            <person name="Coutinho P."/>
            <person name="Gong Y."/>
            <person name="Samejima M."/>
            <person name="Mahadevan R."/>
            <person name="Abou-Zaid M."/>
            <person name="de Vries R.P."/>
            <person name="Igarashi K."/>
            <person name="Yadav J.S."/>
            <person name="Grigoriev I.V."/>
            <person name="Master E.R."/>
        </authorList>
    </citation>
    <scope>NUCLEOTIDE SEQUENCE [LARGE SCALE GENOMIC DNA]</scope>
    <source>
        <strain evidence="1 2">HHB-10118-sp</strain>
    </source>
</reference>
<dbReference type="GeneID" id="18920340"/>
<keyword evidence="2" id="KW-1185">Reference proteome</keyword>
<dbReference type="OrthoDB" id="5598396at2759"/>
<dbReference type="STRING" id="650164.K5WMU4"/>
<dbReference type="RefSeq" id="XP_007389984.1">
    <property type="nucleotide sequence ID" value="XM_007389922.1"/>
</dbReference>
<proteinExistence type="predicted"/>
<dbReference type="AlphaFoldDB" id="K5WMU4"/>
<name>K5WMU4_PHACS</name>
<protein>
    <submittedName>
        <fullName evidence="1">Uncharacterized protein</fullName>
    </submittedName>
</protein>
<dbReference type="EMBL" id="JH930468">
    <property type="protein sequence ID" value="EKM60529.1"/>
    <property type="molecule type" value="Genomic_DNA"/>
</dbReference>
<dbReference type="KEGG" id="pco:PHACADRAFT_82064"/>